<dbReference type="HOGENOM" id="CLU_1598942_0_0_2"/>
<dbReference type="KEGG" id="dka:DKAM_1421"/>
<dbReference type="GeneID" id="7171454"/>
<gene>
    <name evidence="1" type="ordered locus">DKAM_1421</name>
</gene>
<accession>B8D6L6</accession>
<organism evidence="1 2">
    <name type="scientific">Desulfurococcus amylolyticus (strain DSM 18924 / JCM 16383 / VKM B-2413 / 1221n)</name>
    <name type="common">Desulfurococcus kamchatkensis</name>
    <dbReference type="NCBI Taxonomy" id="490899"/>
    <lineage>
        <taxon>Archaea</taxon>
        <taxon>Thermoproteota</taxon>
        <taxon>Thermoprotei</taxon>
        <taxon>Desulfurococcales</taxon>
        <taxon>Desulfurococcaceae</taxon>
        <taxon>Desulfurococcus</taxon>
    </lineage>
</organism>
<dbReference type="AlphaFoldDB" id="B8D6L6"/>
<reference evidence="1 2" key="1">
    <citation type="journal article" date="2009" name="J. Bacteriol.">
        <title>Complete genome sequence of the anaerobic, protein-degrading hyperthermophilic crenarchaeon Desulfurococcus kamchatkensis.</title>
        <authorList>
            <person name="Ravin N.V."/>
            <person name="Mardanov A.V."/>
            <person name="Beletsky A.V."/>
            <person name="Kublanov I.V."/>
            <person name="Kolganova T.V."/>
            <person name="Lebedinsky A.V."/>
            <person name="Chernyh N.A."/>
            <person name="Bonch-Osmolovskaya E.A."/>
            <person name="Skryabin K.G."/>
        </authorList>
    </citation>
    <scope>NUCLEOTIDE SEQUENCE [LARGE SCALE GENOMIC DNA]</scope>
    <source>
        <strain evidence="2">DSM 18924 / JCM 16383 / VKM B-2413 / 1221n</strain>
    </source>
</reference>
<dbReference type="Proteomes" id="UP000006903">
    <property type="component" value="Chromosome"/>
</dbReference>
<dbReference type="EMBL" id="CP001140">
    <property type="protein sequence ID" value="ACL11747.1"/>
    <property type="molecule type" value="Genomic_DNA"/>
</dbReference>
<dbReference type="RefSeq" id="WP_012609088.1">
    <property type="nucleotide sequence ID" value="NC_011766.1"/>
</dbReference>
<sequence>MSNTYIRLIKEELQASKCTPVQKIRLDEVNELIRRSLFKLPLLNPESRELFIEMINKMALDTEYLSRLRITKVALGSPLPADTIDEGVLKAVENIIKLEKELLYPLPVRYRDKTLVLFIKDCEVSGEKYRRNDVALLSFNELLVAMIQECVKPLRHILMVSEEEKSS</sequence>
<protein>
    <submittedName>
        <fullName evidence="1">Uncharacterized protein</fullName>
    </submittedName>
</protein>
<dbReference type="STRING" id="490899.DKAM_1421"/>
<evidence type="ECO:0000313" key="2">
    <source>
        <dbReference type="Proteomes" id="UP000006903"/>
    </source>
</evidence>
<dbReference type="eggNOG" id="arCOG00551">
    <property type="taxonomic scope" value="Archaea"/>
</dbReference>
<name>B8D6L6_DESA1</name>
<evidence type="ECO:0000313" key="1">
    <source>
        <dbReference type="EMBL" id="ACL11747.1"/>
    </source>
</evidence>
<proteinExistence type="predicted"/>